<keyword evidence="1" id="KW-0805">Transcription regulation</keyword>
<dbReference type="NCBIfam" id="NF003054">
    <property type="entry name" value="PRK03975.1-1"/>
    <property type="match status" value="1"/>
</dbReference>
<reference evidence="5 6" key="1">
    <citation type="journal article" date="2019" name="Int. J. Syst. Evol. Microbiol.">
        <title>The Global Catalogue of Microorganisms (GCM) 10K type strain sequencing project: providing services to taxonomists for standard genome sequencing and annotation.</title>
        <authorList>
            <consortium name="The Broad Institute Genomics Platform"/>
            <consortium name="The Broad Institute Genome Sequencing Center for Infectious Disease"/>
            <person name="Wu L."/>
            <person name="Ma J."/>
        </authorList>
    </citation>
    <scope>NUCLEOTIDE SEQUENCE [LARGE SCALE GENOMIC DNA]</scope>
    <source>
        <strain evidence="5 6">DSM 29988</strain>
    </source>
</reference>
<accession>A0ABD5ZHX0</accession>
<evidence type="ECO:0000256" key="2">
    <source>
        <dbReference type="ARBA" id="ARBA00023125"/>
    </source>
</evidence>
<dbReference type="InterPro" id="IPR004645">
    <property type="entry name" value="Tfx_DNA-bd_arc"/>
</dbReference>
<evidence type="ECO:0000313" key="5">
    <source>
        <dbReference type="EMBL" id="MFC7204809.1"/>
    </source>
</evidence>
<name>A0ABD5ZHX0_9EURY</name>
<dbReference type="SUPFAM" id="SSF89915">
    <property type="entry name" value="DNA-binding protein Tfx"/>
    <property type="match status" value="1"/>
</dbReference>
<dbReference type="InterPro" id="IPR029291">
    <property type="entry name" value="Tfx_C"/>
</dbReference>
<evidence type="ECO:0000256" key="1">
    <source>
        <dbReference type="ARBA" id="ARBA00023015"/>
    </source>
</evidence>
<dbReference type="PIRSF" id="PIRSF004932">
    <property type="entry name" value="DNA_bind_Tfx"/>
    <property type="match status" value="1"/>
</dbReference>
<dbReference type="InterPro" id="IPR036657">
    <property type="entry name" value="Tfx_DNA-bd_sf_arc"/>
</dbReference>
<protein>
    <submittedName>
        <fullName evidence="5">Tfx family DNA-binding protein</fullName>
    </submittedName>
</protein>
<evidence type="ECO:0000259" key="4">
    <source>
        <dbReference type="Pfam" id="PF14601"/>
    </source>
</evidence>
<organism evidence="5 6">
    <name type="scientific">Haloferax namakaokahaiae</name>
    <dbReference type="NCBI Taxonomy" id="1748331"/>
    <lineage>
        <taxon>Archaea</taxon>
        <taxon>Methanobacteriati</taxon>
        <taxon>Methanobacteriota</taxon>
        <taxon>Stenosarchaea group</taxon>
        <taxon>Halobacteria</taxon>
        <taxon>Halobacteriales</taxon>
        <taxon>Haloferacaceae</taxon>
        <taxon>Haloferax</taxon>
    </lineage>
</organism>
<evidence type="ECO:0000313" key="6">
    <source>
        <dbReference type="Proteomes" id="UP001596481"/>
    </source>
</evidence>
<keyword evidence="2 5" id="KW-0238">DNA-binding</keyword>
<dbReference type="NCBIfam" id="TIGR00721">
    <property type="entry name" value="tfx"/>
    <property type="match status" value="1"/>
</dbReference>
<dbReference type="GO" id="GO:0003677">
    <property type="term" value="F:DNA binding"/>
    <property type="evidence" value="ECO:0007669"/>
    <property type="project" value="UniProtKB-KW"/>
</dbReference>
<gene>
    <name evidence="5" type="ORF">ACFQJC_14925</name>
</gene>
<evidence type="ECO:0000256" key="3">
    <source>
        <dbReference type="ARBA" id="ARBA00023163"/>
    </source>
</evidence>
<dbReference type="Proteomes" id="UP001596481">
    <property type="component" value="Unassembled WGS sequence"/>
</dbReference>
<proteinExistence type="predicted"/>
<comment type="caution">
    <text evidence="5">The sequence shown here is derived from an EMBL/GenBank/DDBJ whole genome shotgun (WGS) entry which is preliminary data.</text>
</comment>
<dbReference type="InterPro" id="IPR018384">
    <property type="entry name" value="Tfx_DNA-bd_euryarc"/>
</dbReference>
<keyword evidence="3" id="KW-0804">Transcription</keyword>
<dbReference type="RefSeq" id="WP_390224820.1">
    <property type="nucleotide sequence ID" value="NZ_JBHTAA010000005.1"/>
</dbReference>
<sequence length="158" mass="17167">MSDDAVPDVDDLLERAGFDPETSILTRRQAEVLALREQGVRQSTIAEFLGTSRANVSSIEASARNNVEKARETVTFVDTLTAPVRVEVPAETDLYDVPKLIYDACDDSGVKVSHTAPDLMKVISDAAGDAVEGREVKEQLFVGVTSDGRVRVRRHPGV</sequence>
<dbReference type="AlphaFoldDB" id="A0ABD5ZHX0"/>
<keyword evidence="6" id="KW-1185">Reference proteome</keyword>
<dbReference type="Pfam" id="PF14601">
    <property type="entry name" value="TFX_C"/>
    <property type="match status" value="1"/>
</dbReference>
<dbReference type="Gene3D" id="3.30.1190.10">
    <property type="entry name" value="DNA-binding protein Tfx superfamily, archaea"/>
    <property type="match status" value="1"/>
</dbReference>
<feature type="domain" description="DNA binding protein Tfx C-terminal" evidence="4">
    <location>
        <begin position="70"/>
        <end position="152"/>
    </location>
</feature>
<dbReference type="EMBL" id="JBHTAA010000005">
    <property type="protein sequence ID" value="MFC7204809.1"/>
    <property type="molecule type" value="Genomic_DNA"/>
</dbReference>